<evidence type="ECO:0000313" key="3">
    <source>
        <dbReference type="EMBL" id="KAI5073341.1"/>
    </source>
</evidence>
<dbReference type="GO" id="GO:0010150">
    <property type="term" value="P:leaf senescence"/>
    <property type="evidence" value="ECO:0007669"/>
    <property type="project" value="UniProtKB-ARBA"/>
</dbReference>
<protein>
    <recommendedName>
        <fullName evidence="5">Senescence regulator</fullName>
    </recommendedName>
</protein>
<evidence type="ECO:0000256" key="1">
    <source>
        <dbReference type="ARBA" id="ARBA00034773"/>
    </source>
</evidence>
<keyword evidence="4" id="KW-1185">Reference proteome</keyword>
<name>A0A9D4USS8_ADICA</name>
<gene>
    <name evidence="3" type="ORF">GOP47_0011354</name>
</gene>
<evidence type="ECO:0000256" key="2">
    <source>
        <dbReference type="SAM" id="MobiDB-lite"/>
    </source>
</evidence>
<dbReference type="AlphaFoldDB" id="A0A9D4USS8"/>
<evidence type="ECO:0000313" key="4">
    <source>
        <dbReference type="Proteomes" id="UP000886520"/>
    </source>
</evidence>
<dbReference type="InterPro" id="IPR007608">
    <property type="entry name" value="Senescence_reg_S40"/>
</dbReference>
<evidence type="ECO:0008006" key="5">
    <source>
        <dbReference type="Google" id="ProtNLM"/>
    </source>
</evidence>
<accession>A0A9D4USS8</accession>
<sequence>MLKNWTHTWPSGQGGRSYTLTWSYNNRFYEQYAVSSSPSSPSPSPSKSPQACLHLLDFLAGFAEAQGRLSMARLGGITSEALPAPPAGLASILRDHKATLGADNGRAGICRANVVEALGPQSVFASSSPESSLCEADFGADEWDEYKEEDVWATESRSCQPDLSRSLQILHGCHHQGAPSLSPRINKLNLNDPAENVGVVLGFAKVGVEVTDTLAVGVKTMKRVNGTAGEHVLVFAKKRANGEQVVRSSSRQRERGPAAFGASENAPRLHRHAELQEALATSREKPASHCSSASRMIPQAMGNQLSKVYVERQSAPVQVPDWSKILAKTNRKPVAIMDNHGEGGDKDDDYDRLPPHEILAKEYERNQMTTFSVCEGQGRTLKGRDLSRVRDAVWSQMGFAD</sequence>
<dbReference type="OrthoDB" id="1917735at2759"/>
<comment type="similarity">
    <text evidence="1">Belongs to the senescence regulator S40 family.</text>
</comment>
<reference evidence="3" key="1">
    <citation type="submission" date="2021-01" db="EMBL/GenBank/DDBJ databases">
        <title>Adiantum capillus-veneris genome.</title>
        <authorList>
            <person name="Fang Y."/>
            <person name="Liao Q."/>
        </authorList>
    </citation>
    <scope>NUCLEOTIDE SEQUENCE</scope>
    <source>
        <strain evidence="3">H3</strain>
        <tissue evidence="3">Leaf</tissue>
    </source>
</reference>
<dbReference type="Pfam" id="PF04520">
    <property type="entry name" value="Senescence_reg"/>
    <property type="match status" value="1"/>
</dbReference>
<proteinExistence type="inferred from homology"/>
<comment type="caution">
    <text evidence="3">The sequence shown here is derived from an EMBL/GenBank/DDBJ whole genome shotgun (WGS) entry which is preliminary data.</text>
</comment>
<feature type="region of interest" description="Disordered" evidence="2">
    <location>
        <begin position="244"/>
        <end position="264"/>
    </location>
</feature>
<dbReference type="PANTHER" id="PTHR46525:SF2">
    <property type="entry name" value="EMB|CAB72159.1"/>
    <property type="match status" value="1"/>
</dbReference>
<dbReference type="EMBL" id="JABFUD020000011">
    <property type="protein sequence ID" value="KAI5073341.1"/>
    <property type="molecule type" value="Genomic_DNA"/>
</dbReference>
<organism evidence="3 4">
    <name type="scientific">Adiantum capillus-veneris</name>
    <name type="common">Maidenhair fern</name>
    <dbReference type="NCBI Taxonomy" id="13818"/>
    <lineage>
        <taxon>Eukaryota</taxon>
        <taxon>Viridiplantae</taxon>
        <taxon>Streptophyta</taxon>
        <taxon>Embryophyta</taxon>
        <taxon>Tracheophyta</taxon>
        <taxon>Polypodiopsida</taxon>
        <taxon>Polypodiidae</taxon>
        <taxon>Polypodiales</taxon>
        <taxon>Pteridineae</taxon>
        <taxon>Pteridaceae</taxon>
        <taxon>Vittarioideae</taxon>
        <taxon>Adiantum</taxon>
    </lineage>
</organism>
<dbReference type="PANTHER" id="PTHR46525">
    <property type="entry name" value="EMB|CAB72159.1"/>
    <property type="match status" value="1"/>
</dbReference>
<dbReference type="Proteomes" id="UP000886520">
    <property type="component" value="Chromosome 11"/>
</dbReference>